<keyword evidence="13" id="KW-0328">Glycosyltransferase</keyword>
<dbReference type="SUPFAM" id="SSF54675">
    <property type="entry name" value="Nicotinate/Quinolinate PRTase N-terminal domain-like"/>
    <property type="match status" value="1"/>
</dbReference>
<dbReference type="GO" id="GO:0005829">
    <property type="term" value="C:cytosol"/>
    <property type="evidence" value="ECO:0007669"/>
    <property type="project" value="TreeGrafter"/>
</dbReference>
<evidence type="ECO:0000256" key="1">
    <source>
        <dbReference type="ARBA" id="ARBA00004952"/>
    </source>
</evidence>
<protein>
    <recommendedName>
        <fullName evidence="3 9">Nicotinate phosphoribosyltransferase</fullName>
        <ecNumber evidence="3 9">6.3.4.21</ecNumber>
    </recommendedName>
</protein>
<comment type="function">
    <text evidence="9">Catalyzes the first step in the biosynthesis of NAD from nicotinic acid, the ATP-dependent synthesis of beta-nicotinate D-ribonucleotide from nicotinate and 5-phospho-D-ribose 1-phosphate.</text>
</comment>
<dbReference type="Gene3D" id="3.20.140.10">
    <property type="entry name" value="nicotinate phosphoribosyltransferase"/>
    <property type="match status" value="1"/>
</dbReference>
<comment type="catalytic activity">
    <reaction evidence="8 9">
        <text>5-phospho-alpha-D-ribose 1-diphosphate + nicotinate + ATP + H2O = nicotinate beta-D-ribonucleotide + ADP + phosphate + diphosphate</text>
        <dbReference type="Rhea" id="RHEA:36163"/>
        <dbReference type="ChEBI" id="CHEBI:15377"/>
        <dbReference type="ChEBI" id="CHEBI:30616"/>
        <dbReference type="ChEBI" id="CHEBI:32544"/>
        <dbReference type="ChEBI" id="CHEBI:33019"/>
        <dbReference type="ChEBI" id="CHEBI:43474"/>
        <dbReference type="ChEBI" id="CHEBI:57502"/>
        <dbReference type="ChEBI" id="CHEBI:58017"/>
        <dbReference type="ChEBI" id="CHEBI:456216"/>
        <dbReference type="EC" id="6.3.4.21"/>
    </reaction>
</comment>
<dbReference type="InterPro" id="IPR040727">
    <property type="entry name" value="NAPRTase_N"/>
</dbReference>
<dbReference type="FunFam" id="3.20.20.70:FF:000076">
    <property type="entry name" value="Nicotinate phosphoribosyltransferase"/>
    <property type="match status" value="1"/>
</dbReference>
<name>A0AAP2DP05_9BACT</name>
<dbReference type="NCBIfam" id="NF009131">
    <property type="entry name" value="PRK12484.1"/>
    <property type="match status" value="1"/>
</dbReference>
<keyword evidence="4" id="KW-0597">Phosphoprotein</keyword>
<dbReference type="InterPro" id="IPR041619">
    <property type="entry name" value="NAPRTase_C"/>
</dbReference>
<evidence type="ECO:0000256" key="6">
    <source>
        <dbReference type="ARBA" id="ARBA00022642"/>
    </source>
</evidence>
<reference evidence="13 14" key="1">
    <citation type="submission" date="2021-05" db="EMBL/GenBank/DDBJ databases">
        <title>A Polyphasic approach of four new species of the genus Ohtaekwangia: Ohtaekwangia histidinii sp. nov., Ohtaekwangia cretensis sp. nov., Ohtaekwangia indiensis sp. nov., Ohtaekwangia reichenbachii sp. nov. from diverse environment.</title>
        <authorList>
            <person name="Octaviana S."/>
        </authorList>
    </citation>
    <scope>NUCLEOTIDE SEQUENCE [LARGE SCALE GENOMIC DNA]</scope>
    <source>
        <strain evidence="13 14">PWU4</strain>
    </source>
</reference>
<dbReference type="InterPro" id="IPR006405">
    <property type="entry name" value="Nic_PRibTrfase_pncB"/>
</dbReference>
<dbReference type="AlphaFoldDB" id="A0AAP2DP05"/>
<dbReference type="PIRSF" id="PIRSF000484">
    <property type="entry name" value="NAPRT"/>
    <property type="match status" value="1"/>
</dbReference>
<evidence type="ECO:0000259" key="10">
    <source>
        <dbReference type="Pfam" id="PF04095"/>
    </source>
</evidence>
<organism evidence="13 14">
    <name type="scientific">Chryseosolibacter histidini</name>
    <dbReference type="NCBI Taxonomy" id="2782349"/>
    <lineage>
        <taxon>Bacteria</taxon>
        <taxon>Pseudomonadati</taxon>
        <taxon>Bacteroidota</taxon>
        <taxon>Cytophagia</taxon>
        <taxon>Cytophagales</taxon>
        <taxon>Chryseotaleaceae</taxon>
        <taxon>Chryseosolibacter</taxon>
    </lineage>
</organism>
<evidence type="ECO:0000259" key="11">
    <source>
        <dbReference type="Pfam" id="PF17767"/>
    </source>
</evidence>
<evidence type="ECO:0000256" key="2">
    <source>
        <dbReference type="ARBA" id="ARBA00010897"/>
    </source>
</evidence>
<evidence type="ECO:0000313" key="14">
    <source>
        <dbReference type="Proteomes" id="UP001319200"/>
    </source>
</evidence>
<evidence type="ECO:0000256" key="3">
    <source>
        <dbReference type="ARBA" id="ARBA00013236"/>
    </source>
</evidence>
<dbReference type="PANTHER" id="PTHR11098:SF1">
    <property type="entry name" value="NICOTINATE PHOSPHORIBOSYLTRANSFERASE"/>
    <property type="match status" value="1"/>
</dbReference>
<dbReference type="GO" id="GO:0034355">
    <property type="term" value="P:NAD+ biosynthetic process via the salvage pathway"/>
    <property type="evidence" value="ECO:0007669"/>
    <property type="project" value="TreeGrafter"/>
</dbReference>
<dbReference type="Pfam" id="PF04095">
    <property type="entry name" value="NAPRTase"/>
    <property type="match status" value="1"/>
</dbReference>
<evidence type="ECO:0000259" key="12">
    <source>
        <dbReference type="Pfam" id="PF17956"/>
    </source>
</evidence>
<dbReference type="GO" id="GO:0047280">
    <property type="term" value="F:nicotinamide phosphoribosyltransferase activity"/>
    <property type="evidence" value="ECO:0007669"/>
    <property type="project" value="UniProtKB-ARBA"/>
</dbReference>
<keyword evidence="7 9" id="KW-0808">Transferase</keyword>
<evidence type="ECO:0000256" key="8">
    <source>
        <dbReference type="ARBA" id="ARBA00048668"/>
    </source>
</evidence>
<dbReference type="NCBIfam" id="NF006695">
    <property type="entry name" value="PRK09243.1-2"/>
    <property type="match status" value="1"/>
</dbReference>
<evidence type="ECO:0000256" key="9">
    <source>
        <dbReference type="RuleBase" id="RU365100"/>
    </source>
</evidence>
<comment type="PTM">
    <text evidence="9">Transiently phosphorylated on a His residue during the reaction cycle. Phosphorylation strongly increases the affinity for substrates and increases the rate of nicotinate D-ribonucleotide production. Dephosphorylation regenerates the low-affinity form of the enzyme, leading to product release.</text>
</comment>
<keyword evidence="6 9" id="KW-0662">Pyridine nucleotide biosynthesis</keyword>
<dbReference type="InterPro" id="IPR013785">
    <property type="entry name" value="Aldolase_TIM"/>
</dbReference>
<keyword evidence="5 9" id="KW-0436">Ligase</keyword>
<dbReference type="PANTHER" id="PTHR11098">
    <property type="entry name" value="NICOTINATE PHOSPHORIBOSYLTRANSFERASE"/>
    <property type="match status" value="1"/>
</dbReference>
<accession>A0AAP2DP05</accession>
<feature type="domain" description="Nicotinate phosphoribosyltransferase N-terminal" evidence="11">
    <location>
        <begin position="14"/>
        <end position="135"/>
    </location>
</feature>
<dbReference type="Pfam" id="PF17767">
    <property type="entry name" value="NAPRTase_N"/>
    <property type="match status" value="1"/>
</dbReference>
<dbReference type="EMBL" id="JAHESF010000030">
    <property type="protein sequence ID" value="MBT1699858.1"/>
    <property type="molecule type" value="Genomic_DNA"/>
</dbReference>
<keyword evidence="14" id="KW-1185">Reference proteome</keyword>
<proteinExistence type="inferred from homology"/>
<evidence type="ECO:0000256" key="5">
    <source>
        <dbReference type="ARBA" id="ARBA00022598"/>
    </source>
</evidence>
<sequence length="473" mass="53061">MTDPERLDLTATYTDLYQIAMGQVYFLNGHHHHEAVFDYFFRKLPFGGGYAIFAGLYDLLELLERLHFSADDLQNLKQLGLRDEYIAYLKGFRFRGSIYASAEGDIVFPTRPVMRIEGTMLEAQLIETLLLNLVNFQTLIATKASRMRQVAGERTLAEFGLRRAQGLGGYHATRAAIIGGFNSTSNVKAAFDFGVSASGTMAHSFIQHHGDELSAFRMFAEGRPDHCVLLVDTYDTLLSGVPNAITVAKEMEQRGQRLQGIRLDSGDLAYLSKRARVMLDNAGLHHVKIVASNQLDEFVIKSLLEQGAPIDVFGVGTSLVTGHPDAALDGVYKLSLTQNKPRIKISESLKKITLPHKKQVFRIYDGNGHFAGADGITLHDETQIDVMHHPFEPDKSTSFAGLRQEPLLHKVMEQGKILIEKKPLTFIAEYSKARLGLLPEEYKRFQNPHTYKIGLSPRLKALRDQLRSEYRKP</sequence>
<dbReference type="GO" id="GO:0004516">
    <property type="term" value="F:nicotinate phosphoribosyltransferase activity"/>
    <property type="evidence" value="ECO:0007669"/>
    <property type="project" value="UniProtKB-UniRule"/>
</dbReference>
<feature type="domain" description="Nicotinate/nicotinamide phosphoribosyltransferase" evidence="10">
    <location>
        <begin position="156"/>
        <end position="353"/>
    </location>
</feature>
<feature type="domain" description="Nicotinate phosphoribosyltransferase C-terminal" evidence="12">
    <location>
        <begin position="357"/>
        <end position="462"/>
    </location>
</feature>
<comment type="pathway">
    <text evidence="1 9">Cofactor biosynthesis; NAD(+) biosynthesis; nicotinate D-ribonucleotide from nicotinate: step 1/1.</text>
</comment>
<dbReference type="EC" id="6.3.4.21" evidence="3 9"/>
<dbReference type="Gene3D" id="3.20.20.70">
    <property type="entry name" value="Aldolase class I"/>
    <property type="match status" value="1"/>
</dbReference>
<evidence type="ECO:0000313" key="13">
    <source>
        <dbReference type="EMBL" id="MBT1699858.1"/>
    </source>
</evidence>
<dbReference type="Pfam" id="PF17956">
    <property type="entry name" value="NAPRTase_C"/>
    <property type="match status" value="1"/>
</dbReference>
<dbReference type="InterPro" id="IPR007229">
    <property type="entry name" value="Nic_PRibTrfase-Fam"/>
</dbReference>
<dbReference type="SUPFAM" id="SSF51690">
    <property type="entry name" value="Nicotinate/Quinolinate PRTase C-terminal domain-like"/>
    <property type="match status" value="1"/>
</dbReference>
<evidence type="ECO:0000256" key="4">
    <source>
        <dbReference type="ARBA" id="ARBA00022553"/>
    </source>
</evidence>
<comment type="similarity">
    <text evidence="2 9">Belongs to the NAPRTase family.</text>
</comment>
<dbReference type="RefSeq" id="WP_254168068.1">
    <property type="nucleotide sequence ID" value="NZ_JAHESF010000030.1"/>
</dbReference>
<dbReference type="NCBIfam" id="TIGR01513">
    <property type="entry name" value="NAPRTase_put"/>
    <property type="match status" value="1"/>
</dbReference>
<dbReference type="InterPro" id="IPR041525">
    <property type="entry name" value="N/Namide_PRibTrfase"/>
</dbReference>
<evidence type="ECO:0000256" key="7">
    <source>
        <dbReference type="ARBA" id="ARBA00022679"/>
    </source>
</evidence>
<dbReference type="Proteomes" id="UP001319200">
    <property type="component" value="Unassembled WGS sequence"/>
</dbReference>
<comment type="caution">
    <text evidence="13">The sequence shown here is derived from an EMBL/GenBank/DDBJ whole genome shotgun (WGS) entry which is preliminary data.</text>
</comment>
<dbReference type="InterPro" id="IPR036068">
    <property type="entry name" value="Nicotinate_pribotase-like_C"/>
</dbReference>
<gene>
    <name evidence="13" type="ORF">KK083_23425</name>
</gene>
<dbReference type="CDD" id="cd01570">
    <property type="entry name" value="NAPRTase_A"/>
    <property type="match status" value="1"/>
</dbReference>